<name>A0A1G2MBN9_9BACT</name>
<comment type="caution">
    <text evidence="1">The sequence shown here is derived from an EMBL/GenBank/DDBJ whole genome shotgun (WGS) entry which is preliminary data.</text>
</comment>
<accession>A0A1G2MBN9</accession>
<evidence type="ECO:0000313" key="1">
    <source>
        <dbReference type="EMBL" id="OHA21233.1"/>
    </source>
</evidence>
<protein>
    <submittedName>
        <fullName evidence="1">Uncharacterized protein</fullName>
    </submittedName>
</protein>
<sequence length="163" mass="18159">MNRELFMPFSTALRVATTCLNLSFLPEGKAIIFTFYVSASSGAGEGLKEKHQTVHFLLFHTLAQVGGVKEGKISIALCGIESGFGDYTRIPSWQLIANRSVHLERYMEEKLAQYIADVESDVSGEGLRSRFVFAPHGWPRCINIGIVEETEEGNYKVTFPNSH</sequence>
<dbReference type="AlphaFoldDB" id="A0A1G2MBN9"/>
<dbReference type="Proteomes" id="UP000178121">
    <property type="component" value="Unassembled WGS sequence"/>
</dbReference>
<gene>
    <name evidence="1" type="ORF">A2849_00340</name>
</gene>
<reference evidence="1 2" key="1">
    <citation type="journal article" date="2016" name="Nat. Commun.">
        <title>Thousands of microbial genomes shed light on interconnected biogeochemical processes in an aquifer system.</title>
        <authorList>
            <person name="Anantharaman K."/>
            <person name="Brown C.T."/>
            <person name="Hug L.A."/>
            <person name="Sharon I."/>
            <person name="Castelle C.J."/>
            <person name="Probst A.J."/>
            <person name="Thomas B.C."/>
            <person name="Singh A."/>
            <person name="Wilkins M.J."/>
            <person name="Karaoz U."/>
            <person name="Brodie E.L."/>
            <person name="Williams K.H."/>
            <person name="Hubbard S.S."/>
            <person name="Banfield J.F."/>
        </authorList>
    </citation>
    <scope>NUCLEOTIDE SEQUENCE [LARGE SCALE GENOMIC DNA]</scope>
</reference>
<evidence type="ECO:0000313" key="2">
    <source>
        <dbReference type="Proteomes" id="UP000178121"/>
    </source>
</evidence>
<proteinExistence type="predicted"/>
<organism evidence="1 2">
    <name type="scientific">Candidatus Taylorbacteria bacterium RIFCSPHIGHO2_01_FULL_51_15</name>
    <dbReference type="NCBI Taxonomy" id="1802304"/>
    <lineage>
        <taxon>Bacteria</taxon>
        <taxon>Candidatus Tayloriibacteriota</taxon>
    </lineage>
</organism>
<dbReference type="EMBL" id="MHRI01000011">
    <property type="protein sequence ID" value="OHA21233.1"/>
    <property type="molecule type" value="Genomic_DNA"/>
</dbReference>